<feature type="transmembrane region" description="Helical" evidence="6">
    <location>
        <begin position="341"/>
        <end position="362"/>
    </location>
</feature>
<evidence type="ECO:0000259" key="7">
    <source>
        <dbReference type="Pfam" id="PF02687"/>
    </source>
</evidence>
<evidence type="ECO:0000256" key="5">
    <source>
        <dbReference type="ARBA" id="ARBA00023136"/>
    </source>
</evidence>
<feature type="transmembrane region" description="Helical" evidence="6">
    <location>
        <begin position="286"/>
        <end position="309"/>
    </location>
</feature>
<dbReference type="Pfam" id="PF12704">
    <property type="entry name" value="MacB_PCD"/>
    <property type="match status" value="1"/>
</dbReference>
<reference evidence="9" key="1">
    <citation type="submission" date="2016-04" db="EMBL/GenBank/DDBJ databases">
        <authorList>
            <person name="Evans L.H."/>
            <person name="Alamgir A."/>
            <person name="Owens N."/>
            <person name="Weber N.D."/>
            <person name="Virtaneva K."/>
            <person name="Barbian K."/>
            <person name="Babar A."/>
            <person name="Rosenke K."/>
        </authorList>
    </citation>
    <scope>NUCLEOTIDE SEQUENCE</scope>
    <source>
        <strain evidence="9">86-2</strain>
    </source>
</reference>
<feature type="transmembrane region" description="Helical" evidence="6">
    <location>
        <begin position="21"/>
        <end position="43"/>
    </location>
</feature>
<feature type="domain" description="MacB-like periplasmic core" evidence="8">
    <location>
        <begin position="21"/>
        <end position="245"/>
    </location>
</feature>
<proteinExistence type="predicted"/>
<dbReference type="GO" id="GO:0005886">
    <property type="term" value="C:plasma membrane"/>
    <property type="evidence" value="ECO:0007669"/>
    <property type="project" value="UniProtKB-SubCell"/>
</dbReference>
<sequence length="420" mass="46599">MYKQYFKQAIAGLRENPLVGFFTILGTVLAVATMMILVLTYQIKTASFSPVSERDRMLYIDVIEGLNKDNVGYSGGGMGYNIVQQCFYKMTIPEVVTAVTANATQKQASVQGNKKIRECDVRGTDVNFWKVFDFHFINGTSYTESMFASAMPVAVISDKVAREFFGTTDVAGKTIQLDYVDYKVLGVVASVSDAVSEAYGEIWTPYSLNDEVMKADFTEGIGGEFHVFMLAKSKSDFDAIRQEAQSRVATFNSGQKEFKANIWKQPITSIQRMFYYVQGDHLDGNFSGMLSLAALFLFLPIFNLLGIMFSQIKKRSPEIGLRKAFGATSTKVIGQLIIENFAITFIGSVIGVGVSILFLYMAKDSLLGYPDVNVHWSMILKPTLFVAAILVCLLINILSTILPAWRIAKAEIVESLNTEN</sequence>
<accession>A0A212K5U7</accession>
<dbReference type="InterPro" id="IPR050250">
    <property type="entry name" value="Macrolide_Exporter_MacB"/>
</dbReference>
<organism evidence="9">
    <name type="scientific">uncultured Dysgonomonas sp</name>
    <dbReference type="NCBI Taxonomy" id="206096"/>
    <lineage>
        <taxon>Bacteria</taxon>
        <taxon>Pseudomonadati</taxon>
        <taxon>Bacteroidota</taxon>
        <taxon>Bacteroidia</taxon>
        <taxon>Bacteroidales</taxon>
        <taxon>Dysgonomonadaceae</taxon>
        <taxon>Dysgonomonas</taxon>
        <taxon>environmental samples</taxon>
    </lineage>
</organism>
<protein>
    <recommendedName>
        <fullName evidence="10">ABC3 transporter permease protein domain-containing protein</fullName>
    </recommendedName>
</protein>
<evidence type="ECO:0000256" key="6">
    <source>
        <dbReference type="SAM" id="Phobius"/>
    </source>
</evidence>
<keyword evidence="2" id="KW-1003">Cell membrane</keyword>
<dbReference type="InterPro" id="IPR003838">
    <property type="entry name" value="ABC3_permease_C"/>
</dbReference>
<feature type="transmembrane region" description="Helical" evidence="6">
    <location>
        <begin position="382"/>
        <end position="405"/>
    </location>
</feature>
<dbReference type="Pfam" id="PF02687">
    <property type="entry name" value="FtsX"/>
    <property type="match status" value="1"/>
</dbReference>
<gene>
    <name evidence="9" type="ORF">KL86DYS2_13078</name>
</gene>
<evidence type="ECO:0000313" key="9">
    <source>
        <dbReference type="EMBL" id="SBW06977.1"/>
    </source>
</evidence>
<dbReference type="PANTHER" id="PTHR30572">
    <property type="entry name" value="MEMBRANE COMPONENT OF TRANSPORTER-RELATED"/>
    <property type="match status" value="1"/>
</dbReference>
<evidence type="ECO:0000259" key="8">
    <source>
        <dbReference type="Pfam" id="PF12704"/>
    </source>
</evidence>
<keyword evidence="4 6" id="KW-1133">Transmembrane helix</keyword>
<evidence type="ECO:0008006" key="10">
    <source>
        <dbReference type="Google" id="ProtNLM"/>
    </source>
</evidence>
<dbReference type="InterPro" id="IPR025857">
    <property type="entry name" value="MacB_PCD"/>
</dbReference>
<evidence type="ECO:0000256" key="2">
    <source>
        <dbReference type="ARBA" id="ARBA00022475"/>
    </source>
</evidence>
<dbReference type="RefSeq" id="WP_296951440.1">
    <property type="nucleotide sequence ID" value="NZ_LT599021.1"/>
</dbReference>
<dbReference type="EMBL" id="FLUL01000001">
    <property type="protein sequence ID" value="SBW06977.1"/>
    <property type="molecule type" value="Genomic_DNA"/>
</dbReference>
<evidence type="ECO:0000256" key="1">
    <source>
        <dbReference type="ARBA" id="ARBA00004651"/>
    </source>
</evidence>
<keyword evidence="3 6" id="KW-0812">Transmembrane</keyword>
<dbReference type="GO" id="GO:0022857">
    <property type="term" value="F:transmembrane transporter activity"/>
    <property type="evidence" value="ECO:0007669"/>
    <property type="project" value="TreeGrafter"/>
</dbReference>
<comment type="subcellular location">
    <subcellularLocation>
        <location evidence="1">Cell membrane</location>
        <topology evidence="1">Multi-pass membrane protein</topology>
    </subcellularLocation>
</comment>
<dbReference type="PANTHER" id="PTHR30572:SF18">
    <property type="entry name" value="ABC-TYPE MACROLIDE FAMILY EXPORT SYSTEM PERMEASE COMPONENT 2"/>
    <property type="match status" value="1"/>
</dbReference>
<dbReference type="AlphaFoldDB" id="A0A212K5U7"/>
<name>A0A212K5U7_9BACT</name>
<feature type="domain" description="ABC3 transporter permease C-terminal" evidence="7">
    <location>
        <begin position="291"/>
        <end position="411"/>
    </location>
</feature>
<evidence type="ECO:0000256" key="4">
    <source>
        <dbReference type="ARBA" id="ARBA00022989"/>
    </source>
</evidence>
<evidence type="ECO:0000256" key="3">
    <source>
        <dbReference type="ARBA" id="ARBA00022692"/>
    </source>
</evidence>
<keyword evidence="5 6" id="KW-0472">Membrane</keyword>